<keyword evidence="3" id="KW-1185">Reference proteome</keyword>
<feature type="compositionally biased region" description="Basic residues" evidence="1">
    <location>
        <begin position="17"/>
        <end position="34"/>
    </location>
</feature>
<accession>A0A1X7RZ39</accession>
<evidence type="ECO:0000313" key="2">
    <source>
        <dbReference type="EMBL" id="SMQ52688.1"/>
    </source>
</evidence>
<feature type="compositionally biased region" description="Polar residues" evidence="1">
    <location>
        <begin position="364"/>
        <end position="375"/>
    </location>
</feature>
<reference evidence="2 3" key="1">
    <citation type="submission" date="2016-06" db="EMBL/GenBank/DDBJ databases">
        <authorList>
            <person name="Kjaerup R.B."/>
            <person name="Dalgaard T.S."/>
            <person name="Juul-Madsen H.R."/>
        </authorList>
    </citation>
    <scope>NUCLEOTIDE SEQUENCE [LARGE SCALE GENOMIC DNA]</scope>
</reference>
<feature type="compositionally biased region" description="Basic and acidic residues" evidence="1">
    <location>
        <begin position="251"/>
        <end position="270"/>
    </location>
</feature>
<dbReference type="AlphaFoldDB" id="A0A1X7RZ39"/>
<feature type="region of interest" description="Disordered" evidence="1">
    <location>
        <begin position="1"/>
        <end position="45"/>
    </location>
</feature>
<feature type="compositionally biased region" description="Basic and acidic residues" evidence="1">
    <location>
        <begin position="334"/>
        <end position="347"/>
    </location>
</feature>
<feature type="region of interest" description="Disordered" evidence="1">
    <location>
        <begin position="243"/>
        <end position="281"/>
    </location>
</feature>
<proteinExistence type="predicted"/>
<evidence type="ECO:0000256" key="1">
    <source>
        <dbReference type="SAM" id="MobiDB-lite"/>
    </source>
</evidence>
<organism evidence="2 3">
    <name type="scientific">Zymoseptoria tritici (strain ST99CH_3D7)</name>
    <dbReference type="NCBI Taxonomy" id="1276538"/>
    <lineage>
        <taxon>Eukaryota</taxon>
        <taxon>Fungi</taxon>
        <taxon>Dikarya</taxon>
        <taxon>Ascomycota</taxon>
        <taxon>Pezizomycotina</taxon>
        <taxon>Dothideomycetes</taxon>
        <taxon>Dothideomycetidae</taxon>
        <taxon>Mycosphaerellales</taxon>
        <taxon>Mycosphaerellaceae</taxon>
        <taxon>Zymoseptoria</taxon>
    </lineage>
</organism>
<protein>
    <submittedName>
        <fullName evidence="2">Uncharacterized protein</fullName>
    </submittedName>
</protein>
<feature type="region of interest" description="Disordered" evidence="1">
    <location>
        <begin position="99"/>
        <end position="128"/>
    </location>
</feature>
<gene>
    <name evidence="2" type="ORF">ZT3D7_G7841</name>
</gene>
<feature type="compositionally biased region" description="Basic residues" evidence="1">
    <location>
        <begin position="350"/>
        <end position="361"/>
    </location>
</feature>
<evidence type="ECO:0000313" key="3">
    <source>
        <dbReference type="Proteomes" id="UP000215127"/>
    </source>
</evidence>
<name>A0A1X7RZ39_ZYMT9</name>
<sequence length="594" mass="65654">MRNKELEELDLSTMTRHNTHRRKFNPSQNRKARMRSAQPPMPPGASHMALYPAPSRATPAALIESRNRILSNTTPFIKEEPTEDGPPFAPDQRTLAIRAATPQAQTSTRGEELGSDSGSKEDHDAEADELDTAGLEHALGALIKFAPEHQLAIAGADFIAKQTVIGTAFAGPAPKLLKRTAEWVKNELRNGEVAHERRRALMEVIRHSKAALISDWLKTALEHEDKDTIQLVGTLLGSDVEHDGAQTSTVKDTKRARDRSSPEIDAEQNRVKRSRSQAPGANVQDYAMDLQIQQSEVQAEAIQDGLLMRPVDNAQLSTSTENSLFKTAASPSRHHGESSQRVSDDIPRTTSKRVRKSRRRQSSAVTVPKQQPLQTATQVAQSEHIAVPFIPCPPMPDHLHVYLPINTPQMPVTNPSVADVEQACKIAVDGPVTLIWAKKLDERFWGARFNIKESKKIRIVGLDFSIGGLSARFQDWPFKAPTAFFADFTRAAAATDDDIVHCLHAACPPKSPLPRILELPPTGKGTRRIINVHFSRPPGFMRLHVPIPIPDIREHFMALFAPLRQNLLCDCGTVHSGVVCPEGRVLSWPEESSE</sequence>
<dbReference type="EMBL" id="LT853698">
    <property type="protein sequence ID" value="SMQ52688.1"/>
    <property type="molecule type" value="Genomic_DNA"/>
</dbReference>
<feature type="region of interest" description="Disordered" evidence="1">
    <location>
        <begin position="318"/>
        <end position="375"/>
    </location>
</feature>
<dbReference type="Proteomes" id="UP000215127">
    <property type="component" value="Chromosome 7"/>
</dbReference>